<gene>
    <name evidence="2" type="ORF">JAAARDRAFT_60998</name>
</gene>
<organism evidence="2 3">
    <name type="scientific">Jaapia argillacea MUCL 33604</name>
    <dbReference type="NCBI Taxonomy" id="933084"/>
    <lineage>
        <taxon>Eukaryota</taxon>
        <taxon>Fungi</taxon>
        <taxon>Dikarya</taxon>
        <taxon>Basidiomycota</taxon>
        <taxon>Agaricomycotina</taxon>
        <taxon>Agaricomycetes</taxon>
        <taxon>Agaricomycetidae</taxon>
        <taxon>Jaapiales</taxon>
        <taxon>Jaapiaceae</taxon>
        <taxon>Jaapia</taxon>
    </lineage>
</organism>
<dbReference type="AlphaFoldDB" id="A0A067PGJ3"/>
<dbReference type="InParanoid" id="A0A067PGJ3"/>
<reference evidence="3" key="1">
    <citation type="journal article" date="2014" name="Proc. Natl. Acad. Sci. U.S.A.">
        <title>Extensive sampling of basidiomycete genomes demonstrates inadequacy of the white-rot/brown-rot paradigm for wood decay fungi.</title>
        <authorList>
            <person name="Riley R."/>
            <person name="Salamov A.A."/>
            <person name="Brown D.W."/>
            <person name="Nagy L.G."/>
            <person name="Floudas D."/>
            <person name="Held B.W."/>
            <person name="Levasseur A."/>
            <person name="Lombard V."/>
            <person name="Morin E."/>
            <person name="Otillar R."/>
            <person name="Lindquist E.A."/>
            <person name="Sun H."/>
            <person name="LaButti K.M."/>
            <person name="Schmutz J."/>
            <person name="Jabbour D."/>
            <person name="Luo H."/>
            <person name="Baker S.E."/>
            <person name="Pisabarro A.G."/>
            <person name="Walton J.D."/>
            <person name="Blanchette R.A."/>
            <person name="Henrissat B."/>
            <person name="Martin F."/>
            <person name="Cullen D."/>
            <person name="Hibbett D.S."/>
            <person name="Grigoriev I.V."/>
        </authorList>
    </citation>
    <scope>NUCLEOTIDE SEQUENCE [LARGE SCALE GENOMIC DNA]</scope>
    <source>
        <strain evidence="3">MUCL 33604</strain>
    </source>
</reference>
<evidence type="ECO:0000313" key="2">
    <source>
        <dbReference type="EMBL" id="KDQ53914.1"/>
    </source>
</evidence>
<keyword evidence="1" id="KW-0472">Membrane</keyword>
<sequence length="164" mass="18311">MDNLPDYAPDPQKSRSLPVPWYPKVTGYRLLVIVLTAAFGLSKALVSYNGRTFVPITIEWVYGVVVSLALYWLGLYETTYPELFPRLFEKDYAKAIRRGLGSWYLSPTTDWQKRRSPALLTPYRVLVTGSVVGLGLTKAVFAYAGYSTVPTTLDWVSGTFASIG</sequence>
<evidence type="ECO:0000256" key="1">
    <source>
        <dbReference type="SAM" id="Phobius"/>
    </source>
</evidence>
<dbReference type="HOGENOM" id="CLU_1447784_0_0_1"/>
<keyword evidence="1" id="KW-0812">Transmembrane</keyword>
<dbReference type="EMBL" id="KL197731">
    <property type="protein sequence ID" value="KDQ53914.1"/>
    <property type="molecule type" value="Genomic_DNA"/>
</dbReference>
<name>A0A067PGJ3_9AGAM</name>
<keyword evidence="1" id="KW-1133">Transmembrane helix</keyword>
<dbReference type="Proteomes" id="UP000027265">
    <property type="component" value="Unassembled WGS sequence"/>
</dbReference>
<protein>
    <submittedName>
        <fullName evidence="2">Uncharacterized protein</fullName>
    </submittedName>
</protein>
<keyword evidence="3" id="KW-1185">Reference proteome</keyword>
<proteinExistence type="predicted"/>
<accession>A0A067PGJ3</accession>
<dbReference type="OrthoDB" id="3268450at2759"/>
<feature type="transmembrane region" description="Helical" evidence="1">
    <location>
        <begin position="53"/>
        <end position="73"/>
    </location>
</feature>
<feature type="transmembrane region" description="Helical" evidence="1">
    <location>
        <begin position="27"/>
        <end position="46"/>
    </location>
</feature>
<evidence type="ECO:0000313" key="3">
    <source>
        <dbReference type="Proteomes" id="UP000027265"/>
    </source>
</evidence>